<dbReference type="Proteomes" id="UP001596108">
    <property type="component" value="Unassembled WGS sequence"/>
</dbReference>
<protein>
    <submittedName>
        <fullName evidence="2">Transposase</fullName>
    </submittedName>
</protein>
<sequence length="92" mass="10687">MSEDKRMEPFTGEKVEVDGVYENEWGAEAHLNRGDIFPSDTMLGHTEWKLTELNIENHHDGRTDPRLVPKANDTDQMGKIDHPRRQMDRGKK</sequence>
<dbReference type="RefSeq" id="WP_378113480.1">
    <property type="nucleotide sequence ID" value="NZ_JBHSNC010000054.1"/>
</dbReference>
<evidence type="ECO:0000313" key="3">
    <source>
        <dbReference type="Proteomes" id="UP001596108"/>
    </source>
</evidence>
<feature type="region of interest" description="Disordered" evidence="1">
    <location>
        <begin position="56"/>
        <end position="92"/>
    </location>
</feature>
<name>A0ABW0R454_9BACL</name>
<organism evidence="2 3">
    <name type="scientific">Cohnella yongneupensis</name>
    <dbReference type="NCBI Taxonomy" id="425006"/>
    <lineage>
        <taxon>Bacteria</taxon>
        <taxon>Bacillati</taxon>
        <taxon>Bacillota</taxon>
        <taxon>Bacilli</taxon>
        <taxon>Bacillales</taxon>
        <taxon>Paenibacillaceae</taxon>
        <taxon>Cohnella</taxon>
    </lineage>
</organism>
<keyword evidence="3" id="KW-1185">Reference proteome</keyword>
<gene>
    <name evidence="2" type="ORF">ACFPQ4_19045</name>
</gene>
<reference evidence="3" key="1">
    <citation type="journal article" date="2019" name="Int. J. Syst. Evol. Microbiol.">
        <title>The Global Catalogue of Microorganisms (GCM) 10K type strain sequencing project: providing services to taxonomists for standard genome sequencing and annotation.</title>
        <authorList>
            <consortium name="The Broad Institute Genomics Platform"/>
            <consortium name="The Broad Institute Genome Sequencing Center for Infectious Disease"/>
            <person name="Wu L."/>
            <person name="Ma J."/>
        </authorList>
    </citation>
    <scope>NUCLEOTIDE SEQUENCE [LARGE SCALE GENOMIC DNA]</scope>
    <source>
        <strain evidence="3">CGMCC 1.18578</strain>
    </source>
</reference>
<accession>A0ABW0R454</accession>
<proteinExistence type="predicted"/>
<dbReference type="EMBL" id="JBHSNC010000054">
    <property type="protein sequence ID" value="MFC5531521.1"/>
    <property type="molecule type" value="Genomic_DNA"/>
</dbReference>
<comment type="caution">
    <text evidence="2">The sequence shown here is derived from an EMBL/GenBank/DDBJ whole genome shotgun (WGS) entry which is preliminary data.</text>
</comment>
<evidence type="ECO:0000256" key="1">
    <source>
        <dbReference type="SAM" id="MobiDB-lite"/>
    </source>
</evidence>
<evidence type="ECO:0000313" key="2">
    <source>
        <dbReference type="EMBL" id="MFC5531521.1"/>
    </source>
</evidence>